<dbReference type="SUPFAM" id="SSF109604">
    <property type="entry name" value="HD-domain/PDEase-like"/>
    <property type="match status" value="1"/>
</dbReference>
<protein>
    <submittedName>
        <fullName evidence="1">HD domain-containing protein</fullName>
    </submittedName>
</protein>
<name>A0ABX1LS68_9CYAN</name>
<dbReference type="Gene3D" id="1.10.3210.10">
    <property type="entry name" value="Hypothetical protein af1432"/>
    <property type="match status" value="1"/>
</dbReference>
<sequence>MPNFEANLKTTIHPVDEKLLALAIAIATKAHDGQFDKAGKPYISHPLTVMAQMDTLESKIVAVLHDAIEDSDLKITDLVQQGFPDFIVKAIAAITKLDGEAYEDYILRVKSNAIARKVKIADLTHNMDISRIANPTEKDFQRLEKYQKVLQELTT</sequence>
<organism evidence="1 2">
    <name type="scientific">Pseudanabaena yagii GIHE-NHR1</name>
    <dbReference type="NCBI Taxonomy" id="2722753"/>
    <lineage>
        <taxon>Bacteria</taxon>
        <taxon>Bacillati</taxon>
        <taxon>Cyanobacteriota</taxon>
        <taxon>Cyanophyceae</taxon>
        <taxon>Pseudanabaenales</taxon>
        <taxon>Pseudanabaenaceae</taxon>
        <taxon>Pseudanabaena</taxon>
        <taxon>Pseudanabaena yagii</taxon>
    </lineage>
</organism>
<evidence type="ECO:0000313" key="1">
    <source>
        <dbReference type="EMBL" id="NMF56742.1"/>
    </source>
</evidence>
<keyword evidence="2" id="KW-1185">Reference proteome</keyword>
<gene>
    <name evidence="1" type="ORF">HC246_01565</name>
</gene>
<comment type="caution">
    <text evidence="1">The sequence shown here is derived from an EMBL/GenBank/DDBJ whole genome shotgun (WGS) entry which is preliminary data.</text>
</comment>
<dbReference type="EMBL" id="JAAVJL010000001">
    <property type="protein sequence ID" value="NMF56742.1"/>
    <property type="molecule type" value="Genomic_DNA"/>
</dbReference>
<dbReference type="Pfam" id="PF13328">
    <property type="entry name" value="HD_4"/>
    <property type="match status" value="1"/>
</dbReference>
<dbReference type="Proteomes" id="UP000738376">
    <property type="component" value="Unassembled WGS sequence"/>
</dbReference>
<reference evidence="1 2" key="1">
    <citation type="submission" date="2020-03" db="EMBL/GenBank/DDBJ databases">
        <title>Draft Genome Sequence of 2-Methylisoborneol Producing Pseudanabaena yagii Strain GIHE-NHR1 Isolated from North Han River in South Korea.</title>
        <authorList>
            <person name="Jeong J."/>
        </authorList>
    </citation>
    <scope>NUCLEOTIDE SEQUENCE [LARGE SCALE GENOMIC DNA]</scope>
    <source>
        <strain evidence="1 2">GIHE-NHR1</strain>
    </source>
</reference>
<accession>A0ABX1LS68</accession>
<evidence type="ECO:0000313" key="2">
    <source>
        <dbReference type="Proteomes" id="UP000738376"/>
    </source>
</evidence>
<proteinExistence type="predicted"/>
<dbReference type="RefSeq" id="WP_169361852.1">
    <property type="nucleotide sequence ID" value="NZ_JAAVJL010000001.1"/>
</dbReference>